<evidence type="ECO:0008006" key="4">
    <source>
        <dbReference type="Google" id="ProtNLM"/>
    </source>
</evidence>
<keyword evidence="3" id="KW-1185">Reference proteome</keyword>
<evidence type="ECO:0000313" key="2">
    <source>
        <dbReference type="EMBL" id="SPJ28838.1"/>
    </source>
</evidence>
<protein>
    <recommendedName>
        <fullName evidence="4">Glycine zipper family protein</fullName>
    </recommendedName>
</protein>
<gene>
    <name evidence="2" type="ORF">TRM7615_02346</name>
</gene>
<reference evidence="3" key="1">
    <citation type="submission" date="2018-03" db="EMBL/GenBank/DDBJ databases">
        <authorList>
            <person name="Rodrigo-Torres L."/>
            <person name="Arahal R. D."/>
            <person name="Lucena T."/>
        </authorList>
    </citation>
    <scope>NUCLEOTIDE SEQUENCE [LARGE SCALE GENOMIC DNA]</scope>
    <source>
        <strain evidence="3">CECT 7615</strain>
    </source>
</reference>
<proteinExistence type="predicted"/>
<dbReference type="Proteomes" id="UP000244898">
    <property type="component" value="Unassembled WGS sequence"/>
</dbReference>
<accession>A0A2R8C8W9</accession>
<feature type="signal peptide" evidence="1">
    <location>
        <begin position="1"/>
        <end position="17"/>
    </location>
</feature>
<evidence type="ECO:0000256" key="1">
    <source>
        <dbReference type="SAM" id="SignalP"/>
    </source>
</evidence>
<dbReference type="AlphaFoldDB" id="A0A2R8C8W9"/>
<feature type="chain" id="PRO_5015359481" description="Glycine zipper family protein" evidence="1">
    <location>
        <begin position="18"/>
        <end position="121"/>
    </location>
</feature>
<evidence type="ECO:0000313" key="3">
    <source>
        <dbReference type="Proteomes" id="UP000244898"/>
    </source>
</evidence>
<sequence>MKPYMFLPFALCVAACANSGANYEPVVDGPKNANYYSDLNACQSLAASQPTVDGSTAGAAAVGAVGGAATNAIWNDSSDNIGEAAAIGALAAITGDAVRKNNQREAVVKNCMRGRGHNVVG</sequence>
<dbReference type="OrthoDB" id="7067979at2"/>
<organism evidence="2 3">
    <name type="scientific">Falsiruegeria mediterranea M17</name>
    <dbReference type="NCBI Taxonomy" id="1200281"/>
    <lineage>
        <taxon>Bacteria</taxon>
        <taxon>Pseudomonadati</taxon>
        <taxon>Pseudomonadota</taxon>
        <taxon>Alphaproteobacteria</taxon>
        <taxon>Rhodobacterales</taxon>
        <taxon>Roseobacteraceae</taxon>
        <taxon>Falsiruegeria</taxon>
    </lineage>
</organism>
<keyword evidence="1" id="KW-0732">Signal</keyword>
<name>A0A2R8C8W9_9RHOB</name>
<dbReference type="EMBL" id="ONZG01000005">
    <property type="protein sequence ID" value="SPJ28838.1"/>
    <property type="molecule type" value="Genomic_DNA"/>
</dbReference>